<feature type="domain" description="Neurotransmitter-gated ion-channel ligand-binding" evidence="15">
    <location>
        <begin position="59"/>
        <end position="188"/>
    </location>
</feature>
<keyword evidence="6" id="KW-0732">Signal</keyword>
<dbReference type="GO" id="GO:0034707">
    <property type="term" value="C:chloride channel complex"/>
    <property type="evidence" value="ECO:0007669"/>
    <property type="project" value="UniProtKB-KW"/>
</dbReference>
<reference evidence="17" key="1">
    <citation type="submission" date="2022-01" db="EMBL/GenBank/DDBJ databases">
        <authorList>
            <person name="Braso-Vives M."/>
        </authorList>
    </citation>
    <scope>NUCLEOTIDE SEQUENCE</scope>
</reference>
<dbReference type="GO" id="GO:0005886">
    <property type="term" value="C:plasma membrane"/>
    <property type="evidence" value="ECO:0007669"/>
    <property type="project" value="UniProtKB-SubCell"/>
</dbReference>
<dbReference type="AlphaFoldDB" id="A0A8J9VHY0"/>
<feature type="domain" description="Neurotransmitter-gated ion-channel transmembrane" evidence="16">
    <location>
        <begin position="713"/>
        <end position="799"/>
    </location>
</feature>
<dbReference type="PRINTS" id="PR00253">
    <property type="entry name" value="GABAARECEPTR"/>
</dbReference>
<keyword evidence="18" id="KW-1185">Reference proteome</keyword>
<dbReference type="InterPro" id="IPR006029">
    <property type="entry name" value="Neurotrans-gated_channel_TM"/>
</dbReference>
<comment type="subcellular location">
    <subcellularLocation>
        <location evidence="2">Cell membrane</location>
    </subcellularLocation>
    <subcellularLocation>
        <location evidence="1">Membrane</location>
        <topology evidence="1">Multi-pass membrane protein</topology>
    </subcellularLocation>
</comment>
<dbReference type="InterPro" id="IPR018000">
    <property type="entry name" value="Neurotransmitter_ion_chnl_CS"/>
</dbReference>
<keyword evidence="4" id="KW-1003">Cell membrane</keyword>
<evidence type="ECO:0000256" key="11">
    <source>
        <dbReference type="ARBA" id="ARBA00023214"/>
    </source>
</evidence>
<evidence type="ECO:0000256" key="2">
    <source>
        <dbReference type="ARBA" id="ARBA00004236"/>
    </source>
</evidence>
<evidence type="ECO:0000256" key="6">
    <source>
        <dbReference type="ARBA" id="ARBA00022729"/>
    </source>
</evidence>
<evidence type="ECO:0000256" key="7">
    <source>
        <dbReference type="ARBA" id="ARBA00022989"/>
    </source>
</evidence>
<name>A0A8J9VHY0_BRALA</name>
<evidence type="ECO:0000256" key="12">
    <source>
        <dbReference type="ARBA" id="ARBA00023303"/>
    </source>
</evidence>
<dbReference type="GO" id="GO:0005230">
    <property type="term" value="F:extracellular ligand-gated monoatomic ion channel activity"/>
    <property type="evidence" value="ECO:0007669"/>
    <property type="project" value="InterPro"/>
</dbReference>
<evidence type="ECO:0000256" key="4">
    <source>
        <dbReference type="ARBA" id="ARBA00022475"/>
    </source>
</evidence>
<evidence type="ECO:0000256" key="8">
    <source>
        <dbReference type="ARBA" id="ARBA00023065"/>
    </source>
</evidence>
<evidence type="ECO:0000259" key="15">
    <source>
        <dbReference type="Pfam" id="PF02931"/>
    </source>
</evidence>
<keyword evidence="5 14" id="KW-0812">Transmembrane</keyword>
<feature type="transmembrane region" description="Helical" evidence="14">
    <location>
        <begin position="855"/>
        <end position="873"/>
    </location>
</feature>
<evidence type="ECO:0000256" key="3">
    <source>
        <dbReference type="ARBA" id="ARBA00022448"/>
    </source>
</evidence>
<dbReference type="InterPro" id="IPR006201">
    <property type="entry name" value="Neur_channel"/>
</dbReference>
<feature type="transmembrane region" description="Helical" evidence="14">
    <location>
        <begin position="387"/>
        <end position="406"/>
    </location>
</feature>
<sequence>MTGKAAIWFVVFLVSTVQLIYMPAVGETHGTRKIRADEGVAPNSSDGENNATTLSFIKIPKGYDNKTRPSGPSLLDVDCSISVMKLGPFLEKEMLFPISYYFACSWTDTRLKVPTGHSYSYVDESAGSIWRPQPFPMPMTDTSTREEFVEPPLVISGGKVISIKKFSFDAPCRMKLHSYPHDQQFCNVPIMMRGGVKASWSPSQFWPVKDRPILMNMQAVRSVFRVDRVDYISWAGSTLEQKATCIYQKGSCDFAESEDCQTTSMRCSEAENWPNPTCIKCNSFGGKCSEDQPSDCSQVLRKVDELGTYWTTLDLRLKLTRRLGYHFLQTYIPSASVVGMSWVSFWIDPSSAPARTGLGVTTVLTMVTLSGKVGAAPELNYIRAIDVWMLTCKLFVILALLEYAFVNFADSTQKKKGEQTPDVDVEQQTGKDPGPDLYDCEENGKIKKKSMKEKFSVLTLTVEKLPRSVDHVSRVLFPVAFSVFVCAYFSSYLLTELNTSADLASVDETKRRIWRPQVMPDPMSTSKRVDNVDKPYVTPGGRVIDGRRYTIEVTCLMTFYNYPHDRQFCNVPIYIAGGVIATWTLPPYWMKTDSVVAMNMQRARSMFLVDNVEYLSYIGSNSFPEETCIYQKGLCDYAGSESCYITDLRCSEAENQNNSLCIKCNNFGGKCRSDETSNCSSVIKKVSPVNLYFPTLEFRFKLTRRFSYHLLKTYVPSFSVVGMSWVSFWIDPSSAPARTGLGVTTVLTMVTLSLKVEPAPELNYIRAIDVWMLGCKLFVILALLEYACVNFTVSTQSRKMDEILAGLNKQQGTSERKPEVTLSAQEAHGNEAPCNNQLTQLAKSRPHNMDHVSRVLFPVAYIVFVCTYFVVYMY</sequence>
<dbReference type="Gene3D" id="1.20.58.390">
    <property type="entry name" value="Neurotransmitter-gated ion-channel transmembrane domain"/>
    <property type="match status" value="2"/>
</dbReference>
<evidence type="ECO:0000256" key="13">
    <source>
        <dbReference type="SAM" id="MobiDB-lite"/>
    </source>
</evidence>
<evidence type="ECO:0000259" key="16">
    <source>
        <dbReference type="Pfam" id="PF02932"/>
    </source>
</evidence>
<dbReference type="GO" id="GO:0004888">
    <property type="term" value="F:transmembrane signaling receptor activity"/>
    <property type="evidence" value="ECO:0007669"/>
    <property type="project" value="InterPro"/>
</dbReference>
<gene>
    <name evidence="17" type="primary">GLRA1</name>
    <name evidence="17" type="ORF">BLAG_LOCUS3925</name>
</gene>
<keyword evidence="8" id="KW-0406">Ion transport</keyword>
<evidence type="ECO:0000256" key="9">
    <source>
        <dbReference type="ARBA" id="ARBA00023136"/>
    </source>
</evidence>
<feature type="region of interest" description="Disordered" evidence="13">
    <location>
        <begin position="416"/>
        <end position="440"/>
    </location>
</feature>
<dbReference type="InterPro" id="IPR006028">
    <property type="entry name" value="GABAA/Glycine_rcpt"/>
</dbReference>
<dbReference type="OrthoDB" id="10426496at2759"/>
<organism evidence="17 18">
    <name type="scientific">Branchiostoma lanceolatum</name>
    <name type="common">Common lancelet</name>
    <name type="synonym">Amphioxus lanceolatum</name>
    <dbReference type="NCBI Taxonomy" id="7740"/>
    <lineage>
        <taxon>Eukaryota</taxon>
        <taxon>Metazoa</taxon>
        <taxon>Chordata</taxon>
        <taxon>Cephalochordata</taxon>
        <taxon>Leptocardii</taxon>
        <taxon>Amphioxiformes</taxon>
        <taxon>Branchiostomatidae</taxon>
        <taxon>Branchiostoma</taxon>
    </lineage>
</organism>
<keyword evidence="9 14" id="KW-0472">Membrane</keyword>
<dbReference type="PROSITE" id="PS00236">
    <property type="entry name" value="NEUROTR_ION_CHANNEL"/>
    <property type="match status" value="2"/>
</dbReference>
<dbReference type="PANTHER" id="PTHR18945">
    <property type="entry name" value="NEUROTRANSMITTER GATED ION CHANNEL"/>
    <property type="match status" value="1"/>
</dbReference>
<evidence type="ECO:0000313" key="18">
    <source>
        <dbReference type="Proteomes" id="UP000838412"/>
    </source>
</evidence>
<dbReference type="GO" id="GO:0005254">
    <property type="term" value="F:chloride channel activity"/>
    <property type="evidence" value="ECO:0007669"/>
    <property type="project" value="UniProtKB-KW"/>
</dbReference>
<accession>A0A8J9VHY0</accession>
<dbReference type="Gene3D" id="2.70.170.10">
    <property type="entry name" value="Neurotransmitter-gated ion-channel ligand-binding domain"/>
    <property type="match status" value="2"/>
</dbReference>
<evidence type="ECO:0000256" key="14">
    <source>
        <dbReference type="SAM" id="Phobius"/>
    </source>
</evidence>
<evidence type="ECO:0000256" key="5">
    <source>
        <dbReference type="ARBA" id="ARBA00022692"/>
    </source>
</evidence>
<feature type="transmembrane region" description="Helical" evidence="14">
    <location>
        <begin position="475"/>
        <end position="494"/>
    </location>
</feature>
<protein>
    <submittedName>
        <fullName evidence="17">GLRA1 protein</fullName>
    </submittedName>
</protein>
<dbReference type="InterPro" id="IPR036734">
    <property type="entry name" value="Neur_chan_lig-bd_sf"/>
</dbReference>
<feature type="domain" description="Neurotransmitter-gated ion-channel transmembrane" evidence="16">
    <location>
        <begin position="330"/>
        <end position="416"/>
    </location>
</feature>
<feature type="transmembrane region" description="Helical" evidence="14">
    <location>
        <begin position="6"/>
        <end position="25"/>
    </location>
</feature>
<dbReference type="Pfam" id="PF02932">
    <property type="entry name" value="Neur_chan_memb"/>
    <property type="match status" value="2"/>
</dbReference>
<evidence type="ECO:0000313" key="17">
    <source>
        <dbReference type="EMBL" id="CAH1239702.1"/>
    </source>
</evidence>
<dbReference type="Proteomes" id="UP000838412">
    <property type="component" value="Chromosome 11"/>
</dbReference>
<evidence type="ECO:0000256" key="1">
    <source>
        <dbReference type="ARBA" id="ARBA00004141"/>
    </source>
</evidence>
<evidence type="ECO:0000256" key="10">
    <source>
        <dbReference type="ARBA" id="ARBA00023173"/>
    </source>
</evidence>
<proteinExistence type="predicted"/>
<keyword evidence="11" id="KW-0868">Chloride</keyword>
<keyword evidence="12" id="KW-0407">Ion channel</keyword>
<dbReference type="SUPFAM" id="SSF90112">
    <property type="entry name" value="Neurotransmitter-gated ion-channel transmembrane pore"/>
    <property type="match status" value="2"/>
</dbReference>
<dbReference type="SUPFAM" id="SSF63712">
    <property type="entry name" value="Nicotinic receptor ligand binding domain-like"/>
    <property type="match status" value="2"/>
</dbReference>
<dbReference type="InterPro" id="IPR036719">
    <property type="entry name" value="Neuro-gated_channel_TM_sf"/>
</dbReference>
<feature type="transmembrane region" description="Helical" evidence="14">
    <location>
        <begin position="325"/>
        <end position="347"/>
    </location>
</feature>
<dbReference type="InterPro" id="IPR006202">
    <property type="entry name" value="Neur_chan_lig-bd"/>
</dbReference>
<keyword evidence="10" id="KW-0869">Chloride channel</keyword>
<dbReference type="Pfam" id="PF02931">
    <property type="entry name" value="Neur_chan_LBD"/>
    <property type="match status" value="1"/>
</dbReference>
<feature type="transmembrane region" description="Helical" evidence="14">
    <location>
        <begin position="709"/>
        <end position="730"/>
    </location>
</feature>
<feature type="transmembrane region" description="Helical" evidence="14">
    <location>
        <begin position="571"/>
        <end position="590"/>
    </location>
</feature>
<keyword evidence="3" id="KW-0813">Transport</keyword>
<feature type="transmembrane region" description="Helical" evidence="14">
    <location>
        <begin position="770"/>
        <end position="793"/>
    </location>
</feature>
<keyword evidence="7 14" id="KW-1133">Transmembrane helix</keyword>
<dbReference type="CDD" id="cd19049">
    <property type="entry name" value="LGIC_TM_anion"/>
    <property type="match status" value="2"/>
</dbReference>
<dbReference type="InterPro" id="IPR038050">
    <property type="entry name" value="Neuro_actylchol_rec"/>
</dbReference>
<dbReference type="EMBL" id="OV696696">
    <property type="protein sequence ID" value="CAH1239702.1"/>
    <property type="molecule type" value="Genomic_DNA"/>
</dbReference>